<comment type="caution">
    <text evidence="3">The sequence shown here is derived from an EMBL/GenBank/DDBJ whole genome shotgun (WGS) entry which is preliminary data.</text>
</comment>
<accession>A0A9P5NLG8</accession>
<feature type="transmembrane region" description="Helical" evidence="2">
    <location>
        <begin position="294"/>
        <end position="317"/>
    </location>
</feature>
<keyword evidence="2" id="KW-0812">Transmembrane</keyword>
<keyword evidence="2" id="KW-0472">Membrane</keyword>
<sequence length="613" mass="67575">MSLSLARFPYISSGMIFAGLSSPTVHVALSSINTASYTMPSNLKGRDRIGRIRKMAAFTGAAGLLAQTAFGNDPIGPFYGTKRPFTRIGANGYSIHNTFASGEPDPSRTSGRRGRGGSSSRDASLDGFRGRNYHLRSHTRAANDNGLPPGEDPQGDPPLPSVSGGPGPPSRPSSPTAPHAPIQGSGPPPPPPPPPSITSEVDDGKPLSVTLNVWGHSTQVAFHKSEARSNTRPPFRTPTTGHTIPLAHESSIRQHSHVCSTSLAEVPHFCIRPSFVASHPPSMLKGFLASFRDYIVPILPLIILYLLSVICCLSGLFEDSEKATVSHEQLALNLDKEEMQEHICAQSNWSTDASLEIGRVDVDEFLVPMLDDIKASLFAKWTIVDTELHDGADFLRDNAFLENSTSTDWDDLVDDGTFLQETAVRGLATKDPYILILFIDSAPWISLFLDPGHRLCYFRPAQVSRKYLQCHFSVFRLPDPTHSIHKFVVIQGRSRTLSASLLHLSPLMKHPLILPHMHPTLASPLPLDLEPIAHRSMHHKLLTRTSWRVQRRTQYLWKNLHLDIVVVVGTVVAARIRPLKRPAVTQQARPPTNWPDAKYRYSKAFSCLFYLCL</sequence>
<evidence type="ECO:0000313" key="3">
    <source>
        <dbReference type="EMBL" id="KAF8898143.1"/>
    </source>
</evidence>
<keyword evidence="2" id="KW-1133">Transmembrane helix</keyword>
<dbReference type="Proteomes" id="UP000724874">
    <property type="component" value="Unassembled WGS sequence"/>
</dbReference>
<keyword evidence="4" id="KW-1185">Reference proteome</keyword>
<feature type="region of interest" description="Disordered" evidence="1">
    <location>
        <begin position="96"/>
        <end position="208"/>
    </location>
</feature>
<dbReference type="EMBL" id="JADNYJ010000055">
    <property type="protein sequence ID" value="KAF8898143.1"/>
    <property type="molecule type" value="Genomic_DNA"/>
</dbReference>
<gene>
    <name evidence="3" type="ORF">CPB84DRAFT_1780971</name>
</gene>
<reference evidence="3" key="1">
    <citation type="submission" date="2020-11" db="EMBL/GenBank/DDBJ databases">
        <authorList>
            <consortium name="DOE Joint Genome Institute"/>
            <person name="Ahrendt S."/>
            <person name="Riley R."/>
            <person name="Andreopoulos W."/>
            <person name="LaButti K."/>
            <person name="Pangilinan J."/>
            <person name="Ruiz-duenas F.J."/>
            <person name="Barrasa J.M."/>
            <person name="Sanchez-Garcia M."/>
            <person name="Camarero S."/>
            <person name="Miyauchi S."/>
            <person name="Serrano A."/>
            <person name="Linde D."/>
            <person name="Babiker R."/>
            <person name="Drula E."/>
            <person name="Ayuso-Fernandez I."/>
            <person name="Pacheco R."/>
            <person name="Padilla G."/>
            <person name="Ferreira P."/>
            <person name="Barriuso J."/>
            <person name="Kellner H."/>
            <person name="Castanera R."/>
            <person name="Alfaro M."/>
            <person name="Ramirez L."/>
            <person name="Pisabarro A.G."/>
            <person name="Kuo A."/>
            <person name="Tritt A."/>
            <person name="Lipzen A."/>
            <person name="He G."/>
            <person name="Yan M."/>
            <person name="Ng V."/>
            <person name="Cullen D."/>
            <person name="Martin F."/>
            <person name="Rosso M.-N."/>
            <person name="Henrissat B."/>
            <person name="Hibbett D."/>
            <person name="Martinez A.T."/>
            <person name="Grigoriev I.V."/>
        </authorList>
    </citation>
    <scope>NUCLEOTIDE SEQUENCE</scope>
    <source>
        <strain evidence="3">AH 44721</strain>
    </source>
</reference>
<organism evidence="3 4">
    <name type="scientific">Gymnopilus junonius</name>
    <name type="common">Spectacular rustgill mushroom</name>
    <name type="synonym">Gymnopilus spectabilis subsp. junonius</name>
    <dbReference type="NCBI Taxonomy" id="109634"/>
    <lineage>
        <taxon>Eukaryota</taxon>
        <taxon>Fungi</taxon>
        <taxon>Dikarya</taxon>
        <taxon>Basidiomycota</taxon>
        <taxon>Agaricomycotina</taxon>
        <taxon>Agaricomycetes</taxon>
        <taxon>Agaricomycetidae</taxon>
        <taxon>Agaricales</taxon>
        <taxon>Agaricineae</taxon>
        <taxon>Hymenogastraceae</taxon>
        <taxon>Gymnopilus</taxon>
    </lineage>
</organism>
<proteinExistence type="predicted"/>
<feature type="compositionally biased region" description="Pro residues" evidence="1">
    <location>
        <begin position="186"/>
        <end position="196"/>
    </location>
</feature>
<evidence type="ECO:0000256" key="2">
    <source>
        <dbReference type="SAM" id="Phobius"/>
    </source>
</evidence>
<evidence type="ECO:0000313" key="4">
    <source>
        <dbReference type="Proteomes" id="UP000724874"/>
    </source>
</evidence>
<evidence type="ECO:0000256" key="1">
    <source>
        <dbReference type="SAM" id="MobiDB-lite"/>
    </source>
</evidence>
<dbReference type="OrthoDB" id="10675109at2759"/>
<dbReference type="AlphaFoldDB" id="A0A9P5NLG8"/>
<name>A0A9P5NLG8_GYMJU</name>
<protein>
    <submittedName>
        <fullName evidence="3">Uncharacterized protein</fullName>
    </submittedName>
</protein>
<feature type="compositionally biased region" description="Pro residues" evidence="1">
    <location>
        <begin position="155"/>
        <end position="172"/>
    </location>
</feature>